<evidence type="ECO:0000313" key="2">
    <source>
        <dbReference type="EMBL" id="THU49150.1"/>
    </source>
</evidence>
<dbReference type="EMBL" id="PYDT01000009">
    <property type="protein sequence ID" value="THU49150.1"/>
    <property type="molecule type" value="Genomic_DNA"/>
</dbReference>
<evidence type="ECO:0000313" key="3">
    <source>
        <dbReference type="Proteomes" id="UP000317650"/>
    </source>
</evidence>
<feature type="chain" id="PRO_5020703545" evidence="1">
    <location>
        <begin position="40"/>
        <end position="107"/>
    </location>
</feature>
<name>A0A4S8IL45_MUSBA</name>
<protein>
    <submittedName>
        <fullName evidence="2">Uncharacterized protein</fullName>
    </submittedName>
</protein>
<dbReference type="Proteomes" id="UP000317650">
    <property type="component" value="Chromosome 6"/>
</dbReference>
<organism evidence="2 3">
    <name type="scientific">Musa balbisiana</name>
    <name type="common">Banana</name>
    <dbReference type="NCBI Taxonomy" id="52838"/>
    <lineage>
        <taxon>Eukaryota</taxon>
        <taxon>Viridiplantae</taxon>
        <taxon>Streptophyta</taxon>
        <taxon>Embryophyta</taxon>
        <taxon>Tracheophyta</taxon>
        <taxon>Spermatophyta</taxon>
        <taxon>Magnoliopsida</taxon>
        <taxon>Liliopsida</taxon>
        <taxon>Zingiberales</taxon>
        <taxon>Musaceae</taxon>
        <taxon>Musa</taxon>
    </lineage>
</organism>
<feature type="signal peptide" evidence="1">
    <location>
        <begin position="1"/>
        <end position="39"/>
    </location>
</feature>
<keyword evidence="3" id="KW-1185">Reference proteome</keyword>
<accession>A0A4S8IL45</accession>
<proteinExistence type="predicted"/>
<reference evidence="2 3" key="1">
    <citation type="journal article" date="2019" name="Nat. Plants">
        <title>Genome sequencing of Musa balbisiana reveals subgenome evolution and function divergence in polyploid bananas.</title>
        <authorList>
            <person name="Yao X."/>
        </authorList>
    </citation>
    <scope>NUCLEOTIDE SEQUENCE [LARGE SCALE GENOMIC DNA]</scope>
    <source>
        <strain evidence="3">cv. DH-PKW</strain>
        <tissue evidence="2">Leaves</tissue>
    </source>
</reference>
<keyword evidence="1" id="KW-0732">Signal</keyword>
<evidence type="ECO:0000256" key="1">
    <source>
        <dbReference type="SAM" id="SignalP"/>
    </source>
</evidence>
<dbReference type="AlphaFoldDB" id="A0A4S8IL45"/>
<sequence length="107" mass="12342">MEILTCRNSEMCKALNCSLLLFKFVQLLLLALSRKQSEGCTKEGKKVKKNCCRRNGKHLETINKADKVKQLLLKEVLDTHKAVVSGKMSRFSDKMHGTRKRKFTRED</sequence>
<comment type="caution">
    <text evidence="2">The sequence shown here is derived from an EMBL/GenBank/DDBJ whole genome shotgun (WGS) entry which is preliminary data.</text>
</comment>
<gene>
    <name evidence="2" type="ORF">C4D60_Mb06t06530</name>
</gene>